<feature type="transmembrane region" description="Helical" evidence="2">
    <location>
        <begin position="187"/>
        <end position="206"/>
    </location>
</feature>
<feature type="transmembrane region" description="Helical" evidence="2">
    <location>
        <begin position="146"/>
        <end position="167"/>
    </location>
</feature>
<feature type="transmembrane region" description="Helical" evidence="2">
    <location>
        <begin position="332"/>
        <end position="352"/>
    </location>
</feature>
<dbReference type="Pfam" id="PF05145">
    <property type="entry name" value="AbrB"/>
    <property type="match status" value="1"/>
</dbReference>
<dbReference type="STRING" id="665118.SAMN02983003_2243"/>
<organism evidence="3 4">
    <name type="scientific">Devosia enhydra</name>
    <dbReference type="NCBI Taxonomy" id="665118"/>
    <lineage>
        <taxon>Bacteria</taxon>
        <taxon>Pseudomonadati</taxon>
        <taxon>Pseudomonadota</taxon>
        <taxon>Alphaproteobacteria</taxon>
        <taxon>Hyphomicrobiales</taxon>
        <taxon>Devosiaceae</taxon>
        <taxon>Devosia</taxon>
    </lineage>
</organism>
<feature type="transmembrane region" description="Helical" evidence="2">
    <location>
        <begin position="94"/>
        <end position="113"/>
    </location>
</feature>
<reference evidence="3 4" key="1">
    <citation type="submission" date="2016-11" db="EMBL/GenBank/DDBJ databases">
        <authorList>
            <person name="Jaros S."/>
            <person name="Januszkiewicz K."/>
            <person name="Wedrychowicz H."/>
        </authorList>
    </citation>
    <scope>NUCLEOTIDE SEQUENCE [LARGE SCALE GENOMIC DNA]</scope>
    <source>
        <strain evidence="3 4">ATCC 23634</strain>
    </source>
</reference>
<dbReference type="InterPro" id="IPR017516">
    <property type="entry name" value="AbrB_dup"/>
</dbReference>
<feature type="transmembrane region" description="Helical" evidence="2">
    <location>
        <begin position="272"/>
        <end position="294"/>
    </location>
</feature>
<keyword evidence="2" id="KW-0812">Transmembrane</keyword>
<proteinExistence type="predicted"/>
<feature type="transmembrane region" description="Helical" evidence="2">
    <location>
        <begin position="68"/>
        <end position="88"/>
    </location>
</feature>
<name>A0A1K2HY74_9HYPH</name>
<protein>
    <recommendedName>
        <fullName evidence="5">Ammonia monooxygenase</fullName>
    </recommendedName>
</protein>
<dbReference type="PANTHER" id="PTHR38457:SF1">
    <property type="entry name" value="REGULATOR ABRB-RELATED"/>
    <property type="match status" value="1"/>
</dbReference>
<evidence type="ECO:0000313" key="3">
    <source>
        <dbReference type="EMBL" id="SFZ84844.1"/>
    </source>
</evidence>
<gene>
    <name evidence="3" type="ORF">SAMN02983003_2243</name>
</gene>
<dbReference type="InterPro" id="IPR007820">
    <property type="entry name" value="AbrB_fam"/>
</dbReference>
<evidence type="ECO:0000256" key="2">
    <source>
        <dbReference type="SAM" id="Phobius"/>
    </source>
</evidence>
<evidence type="ECO:0000313" key="4">
    <source>
        <dbReference type="Proteomes" id="UP000183447"/>
    </source>
</evidence>
<sequence>MAALPTIPTLLSGLGALVIGTIGGLVFSYLHLPLPWTLGSLFAVGVTAILGSKALLPSSTRHVARPMVGVLAGSAFTAEIVAIMALWWPVIPTIIVYTLVTAGLGTLFFMRACRYDKPTAIFAGFPGGLSELTMVGASMGADVRRLALVHTARVIVVIFSIPLIVQAWVGTPLTGTAPAAAAGHEEIIGLLDWAILIGCAFGGYLLRKLFRPLGGAMVAALVLSAIAHGTGLTAAHPPAWLVATVQVVIGATVGSRLGGASRGELARSLMQGAVWAVALIAIAALTAFIATRFLPFDAPTLLLAFSPGGLAEITLLAYAIGLEVAFVVTAQVCRVVGTLVLAPLILTLTGGGSPPADPPSTPSPADRQKED</sequence>
<dbReference type="Proteomes" id="UP000183447">
    <property type="component" value="Unassembled WGS sequence"/>
</dbReference>
<evidence type="ECO:0000256" key="1">
    <source>
        <dbReference type="SAM" id="MobiDB-lite"/>
    </source>
</evidence>
<accession>A0A1K2HY74</accession>
<dbReference type="PIRSF" id="PIRSF038991">
    <property type="entry name" value="Protein_AbrB"/>
    <property type="match status" value="1"/>
</dbReference>
<feature type="transmembrane region" description="Helical" evidence="2">
    <location>
        <begin position="300"/>
        <end position="320"/>
    </location>
</feature>
<feature type="transmembrane region" description="Helical" evidence="2">
    <location>
        <begin position="7"/>
        <end position="30"/>
    </location>
</feature>
<dbReference type="EMBL" id="FPKU01000002">
    <property type="protein sequence ID" value="SFZ84844.1"/>
    <property type="molecule type" value="Genomic_DNA"/>
</dbReference>
<dbReference type="AlphaFoldDB" id="A0A1K2HY74"/>
<keyword evidence="2" id="KW-1133">Transmembrane helix</keyword>
<keyword evidence="2" id="KW-0472">Membrane</keyword>
<dbReference type="GO" id="GO:0016020">
    <property type="term" value="C:membrane"/>
    <property type="evidence" value="ECO:0007669"/>
    <property type="project" value="InterPro"/>
</dbReference>
<dbReference type="NCBIfam" id="TIGR03082">
    <property type="entry name" value="Gneg_AbrB_dup"/>
    <property type="match status" value="2"/>
</dbReference>
<feature type="transmembrane region" description="Helical" evidence="2">
    <location>
        <begin position="213"/>
        <end position="234"/>
    </location>
</feature>
<dbReference type="RefSeq" id="WP_072342769.1">
    <property type="nucleotide sequence ID" value="NZ_FPKU01000002.1"/>
</dbReference>
<feature type="transmembrane region" description="Helical" evidence="2">
    <location>
        <begin position="240"/>
        <end position="260"/>
    </location>
</feature>
<dbReference type="GO" id="GO:0010468">
    <property type="term" value="P:regulation of gene expression"/>
    <property type="evidence" value="ECO:0007669"/>
    <property type="project" value="InterPro"/>
</dbReference>
<feature type="transmembrane region" description="Helical" evidence="2">
    <location>
        <begin position="36"/>
        <end position="56"/>
    </location>
</feature>
<dbReference type="PANTHER" id="PTHR38457">
    <property type="entry name" value="REGULATOR ABRB-RELATED"/>
    <property type="match status" value="1"/>
</dbReference>
<feature type="region of interest" description="Disordered" evidence="1">
    <location>
        <begin position="352"/>
        <end position="371"/>
    </location>
</feature>
<evidence type="ECO:0008006" key="5">
    <source>
        <dbReference type="Google" id="ProtNLM"/>
    </source>
</evidence>
<keyword evidence="4" id="KW-1185">Reference proteome</keyword>